<comment type="caution">
    <text evidence="2">The sequence shown here is derived from an EMBL/GenBank/DDBJ whole genome shotgun (WGS) entry which is preliminary data.</text>
</comment>
<name>A0ABQ7QAH2_PLUXY</name>
<sequence length="206" mass="23012">MFTFRAHWSQNPFWADEDIFASSSTNPASNQKKEKKKEPAKRGKASSKSSAPPPAASVAPRDLFACGSDTEPEEPIPATQPSAVKRKRAVFPDSEDEATNVVPGKCSRAAVPATQLRSFFTQRTASGYSTQRDPLKRGEYFIELRVYNTAEAEKLQDEKWRHPILAIKVGADTNSSVWRATSRLVQATREDFAHIQPIIYPNCYSY</sequence>
<feature type="region of interest" description="Disordered" evidence="1">
    <location>
        <begin position="15"/>
        <end position="101"/>
    </location>
</feature>
<evidence type="ECO:0000313" key="3">
    <source>
        <dbReference type="Proteomes" id="UP000823941"/>
    </source>
</evidence>
<evidence type="ECO:0000256" key="1">
    <source>
        <dbReference type="SAM" id="MobiDB-lite"/>
    </source>
</evidence>
<dbReference type="EMBL" id="JAHIBW010000018">
    <property type="protein sequence ID" value="KAG7302219.1"/>
    <property type="molecule type" value="Genomic_DNA"/>
</dbReference>
<accession>A0ABQ7QAH2</accession>
<dbReference type="Proteomes" id="UP000823941">
    <property type="component" value="Chromosome 18"/>
</dbReference>
<feature type="compositionally biased region" description="Polar residues" evidence="1">
    <location>
        <begin position="21"/>
        <end position="30"/>
    </location>
</feature>
<evidence type="ECO:0000313" key="2">
    <source>
        <dbReference type="EMBL" id="KAG7302219.1"/>
    </source>
</evidence>
<feature type="compositionally biased region" description="Low complexity" evidence="1">
    <location>
        <begin position="46"/>
        <end position="60"/>
    </location>
</feature>
<proteinExistence type="predicted"/>
<organism evidence="2 3">
    <name type="scientific">Plutella xylostella</name>
    <name type="common">Diamondback moth</name>
    <name type="synonym">Plutella maculipennis</name>
    <dbReference type="NCBI Taxonomy" id="51655"/>
    <lineage>
        <taxon>Eukaryota</taxon>
        <taxon>Metazoa</taxon>
        <taxon>Ecdysozoa</taxon>
        <taxon>Arthropoda</taxon>
        <taxon>Hexapoda</taxon>
        <taxon>Insecta</taxon>
        <taxon>Pterygota</taxon>
        <taxon>Neoptera</taxon>
        <taxon>Endopterygota</taxon>
        <taxon>Lepidoptera</taxon>
        <taxon>Glossata</taxon>
        <taxon>Ditrysia</taxon>
        <taxon>Yponomeutoidea</taxon>
        <taxon>Plutellidae</taxon>
        <taxon>Plutella</taxon>
    </lineage>
</organism>
<reference evidence="2 3" key="1">
    <citation type="submission" date="2021-06" db="EMBL/GenBank/DDBJ databases">
        <title>A haploid diamondback moth (Plutella xylostella L.) genome assembly resolves 31 chromosomes and identifies a diamide resistance mutation.</title>
        <authorList>
            <person name="Ward C.M."/>
            <person name="Perry K.D."/>
            <person name="Baker G."/>
            <person name="Powis K."/>
            <person name="Heckel D.G."/>
            <person name="Baxter S.W."/>
        </authorList>
    </citation>
    <scope>NUCLEOTIDE SEQUENCE [LARGE SCALE GENOMIC DNA]</scope>
    <source>
        <strain evidence="2 3">LV</strain>
        <tissue evidence="2">Single pupa</tissue>
    </source>
</reference>
<keyword evidence="3" id="KW-1185">Reference proteome</keyword>
<gene>
    <name evidence="2" type="ORF">JYU34_013698</name>
</gene>
<protein>
    <submittedName>
        <fullName evidence="2">Uncharacterized protein</fullName>
    </submittedName>
</protein>